<dbReference type="GO" id="GO:0047429">
    <property type="term" value="F:nucleoside triphosphate diphosphatase activity"/>
    <property type="evidence" value="ECO:0007669"/>
    <property type="project" value="TreeGrafter"/>
</dbReference>
<sequence>MPPQLLRPGRDESLLSSPNLDDDTSSIRSADRSDQDTDSEDDDVLLDARTGADVRQHDLTVLLEEEEKDGLLEDSRRREQRGNALAIVEPIKKLSSKSYTDLLSPSSTSTLEMMGKGSGKTERRRQRRMSRSEKKKQMLHDAEDGEDGALIYEMEEGGLKEGGSTGESSETEGGAEPDRRQLVGTHGSKARRKSGWMKWCFIHLLIAAGFSILVLIAWKTSLHRRVATPIQPMLSNGTALFAPTTILISLDGFRADFLKRGITPRLNEFIAEGVSPIFMNPSFPSVTFPNHYTLVTGLYPESHGIVGNTFWDEELQDEFFYIHPQAMDPKWWGGEPLWVTAEVHGIRTAIHMWPGSEAHILEVEPAFLDKYNGKEPLSNKVSRILELLDKPGLEVKTAATADMRPQLIAAYVPNVDVDGHSYGPNSTEIRVTINNVDTMLGHLFQGLETRNLTNIVNLVIVSDHGMATTDTSRMIQLENVIDMSLVERSDGWPLYGLRPKNPAHLQSLFDTLAAKAAVDPSFDVYLRDVNMPERYHFSKNDRIAPLWVIPKTGWAIVTKDEFDLADAKAKGVQYHPRGLHGYDHEHPLMRAIFIARGPAFPHVGNSRIEPFQNIEVYNIICDSLRITPKPNNGTIRLPFKTVGTHTEETALEELVDPVPAPSVWTSRLPITSASSATEYAGPDMIEISPVEASSLTDSNVKSPSVGGVSTPEDSSVERPVVEDEGNTSDDGIDFLSWLKHKLDKVKGWVGDVVNSGTESEKGS</sequence>
<feature type="transmembrane region" description="Helical" evidence="2">
    <location>
        <begin position="199"/>
        <end position="218"/>
    </location>
</feature>
<feature type="compositionally biased region" description="Low complexity" evidence="1">
    <location>
        <begin position="98"/>
        <end position="111"/>
    </location>
</feature>
<dbReference type="FunFam" id="3.30.1360.180:FF:000003">
    <property type="entry name" value="Type I phosphodiesterase/nucleotide pyrophosphatase family protein"/>
    <property type="match status" value="1"/>
</dbReference>
<feature type="region of interest" description="Disordered" evidence="1">
    <location>
        <begin position="1"/>
        <end position="83"/>
    </location>
</feature>
<feature type="compositionally biased region" description="Acidic residues" evidence="1">
    <location>
        <begin position="36"/>
        <end position="45"/>
    </location>
</feature>
<organism evidence="3 4">
    <name type="scientific">Calycina marina</name>
    <dbReference type="NCBI Taxonomy" id="1763456"/>
    <lineage>
        <taxon>Eukaryota</taxon>
        <taxon>Fungi</taxon>
        <taxon>Dikarya</taxon>
        <taxon>Ascomycota</taxon>
        <taxon>Pezizomycotina</taxon>
        <taxon>Leotiomycetes</taxon>
        <taxon>Helotiales</taxon>
        <taxon>Pezizellaceae</taxon>
        <taxon>Calycina</taxon>
    </lineage>
</organism>
<keyword evidence="2" id="KW-0472">Membrane</keyword>
<dbReference type="InterPro" id="IPR017850">
    <property type="entry name" value="Alkaline_phosphatase_core_sf"/>
</dbReference>
<dbReference type="EMBL" id="MU253916">
    <property type="protein sequence ID" value="KAG9244287.1"/>
    <property type="molecule type" value="Genomic_DNA"/>
</dbReference>
<dbReference type="Gene3D" id="3.40.720.10">
    <property type="entry name" value="Alkaline Phosphatase, subunit A"/>
    <property type="match status" value="1"/>
</dbReference>
<dbReference type="GO" id="GO:0017111">
    <property type="term" value="F:ribonucleoside triphosphate phosphatase activity"/>
    <property type="evidence" value="ECO:0007669"/>
    <property type="project" value="TreeGrafter"/>
</dbReference>
<protein>
    <submittedName>
        <fullName evidence="3">Alkaline-phosphatase-like protein</fullName>
    </submittedName>
</protein>
<evidence type="ECO:0000256" key="1">
    <source>
        <dbReference type="SAM" id="MobiDB-lite"/>
    </source>
</evidence>
<feature type="region of interest" description="Disordered" evidence="1">
    <location>
        <begin position="98"/>
        <end position="187"/>
    </location>
</feature>
<keyword evidence="2" id="KW-0812">Transmembrane</keyword>
<feature type="compositionally biased region" description="Basic and acidic residues" evidence="1">
    <location>
        <begin position="130"/>
        <end position="142"/>
    </location>
</feature>
<dbReference type="SUPFAM" id="SSF53649">
    <property type="entry name" value="Alkaline phosphatase-like"/>
    <property type="match status" value="1"/>
</dbReference>
<dbReference type="InterPro" id="IPR002591">
    <property type="entry name" value="Phosphodiest/P_Trfase"/>
</dbReference>
<evidence type="ECO:0000313" key="4">
    <source>
        <dbReference type="Proteomes" id="UP000887226"/>
    </source>
</evidence>
<dbReference type="GO" id="GO:0009141">
    <property type="term" value="P:nucleoside triphosphate metabolic process"/>
    <property type="evidence" value="ECO:0007669"/>
    <property type="project" value="TreeGrafter"/>
</dbReference>
<feature type="region of interest" description="Disordered" evidence="1">
    <location>
        <begin position="692"/>
        <end position="730"/>
    </location>
</feature>
<comment type="caution">
    <text evidence="3">The sequence shown here is derived from an EMBL/GenBank/DDBJ whole genome shotgun (WGS) entry which is preliminary data.</text>
</comment>
<dbReference type="PANTHER" id="PTHR10151">
    <property type="entry name" value="ECTONUCLEOTIDE PYROPHOSPHATASE/PHOSPHODIESTERASE"/>
    <property type="match status" value="1"/>
</dbReference>
<dbReference type="Gene3D" id="3.30.1360.180">
    <property type="match status" value="1"/>
</dbReference>
<name>A0A9P8CEZ3_9HELO</name>
<evidence type="ECO:0000256" key="2">
    <source>
        <dbReference type="SAM" id="Phobius"/>
    </source>
</evidence>
<gene>
    <name evidence="3" type="ORF">BJ878DRAFT_506887</name>
</gene>
<dbReference type="CDD" id="cd16018">
    <property type="entry name" value="Enpp"/>
    <property type="match status" value="1"/>
</dbReference>
<reference evidence="3" key="1">
    <citation type="journal article" date="2021" name="IMA Fungus">
        <title>Genomic characterization of three marine fungi, including Emericellopsis atlantica sp. nov. with signatures of a generalist lifestyle and marine biomass degradation.</title>
        <authorList>
            <person name="Hagestad O.C."/>
            <person name="Hou L."/>
            <person name="Andersen J.H."/>
            <person name="Hansen E.H."/>
            <person name="Altermark B."/>
            <person name="Li C."/>
            <person name="Kuhnert E."/>
            <person name="Cox R.J."/>
            <person name="Crous P.W."/>
            <person name="Spatafora J.W."/>
            <person name="Lail K."/>
            <person name="Amirebrahimi M."/>
            <person name="Lipzen A."/>
            <person name="Pangilinan J."/>
            <person name="Andreopoulos W."/>
            <person name="Hayes R.D."/>
            <person name="Ng V."/>
            <person name="Grigoriev I.V."/>
            <person name="Jackson S.A."/>
            <person name="Sutton T.D.S."/>
            <person name="Dobson A.D.W."/>
            <person name="Rama T."/>
        </authorList>
    </citation>
    <scope>NUCLEOTIDE SEQUENCE</scope>
    <source>
        <strain evidence="3">TRa3180A</strain>
    </source>
</reference>
<proteinExistence type="predicted"/>
<feature type="compositionally biased region" description="Basic and acidic residues" evidence="1">
    <location>
        <begin position="69"/>
        <end position="81"/>
    </location>
</feature>
<accession>A0A9P8CEZ3</accession>
<feature type="compositionally biased region" description="Polar residues" evidence="1">
    <location>
        <begin position="692"/>
        <end position="702"/>
    </location>
</feature>
<keyword evidence="4" id="KW-1185">Reference proteome</keyword>
<keyword evidence="2" id="KW-1133">Transmembrane helix</keyword>
<evidence type="ECO:0000313" key="3">
    <source>
        <dbReference type="EMBL" id="KAG9244287.1"/>
    </source>
</evidence>
<dbReference type="OrthoDB" id="415411at2759"/>
<dbReference type="Pfam" id="PF01663">
    <property type="entry name" value="Phosphodiest"/>
    <property type="match status" value="1"/>
</dbReference>
<dbReference type="AlphaFoldDB" id="A0A9P8CEZ3"/>
<dbReference type="Proteomes" id="UP000887226">
    <property type="component" value="Unassembled WGS sequence"/>
</dbReference>
<dbReference type="PANTHER" id="PTHR10151:SF120">
    <property type="entry name" value="BIS(5'-ADENOSYL)-TRIPHOSPHATASE"/>
    <property type="match status" value="1"/>
</dbReference>